<organism evidence="2 3">
    <name type="scientific">Macrostomum lignano</name>
    <dbReference type="NCBI Taxonomy" id="282301"/>
    <lineage>
        <taxon>Eukaryota</taxon>
        <taxon>Metazoa</taxon>
        <taxon>Spiralia</taxon>
        <taxon>Lophotrochozoa</taxon>
        <taxon>Platyhelminthes</taxon>
        <taxon>Rhabditophora</taxon>
        <taxon>Macrostomorpha</taxon>
        <taxon>Macrostomida</taxon>
        <taxon>Macrostomidae</taxon>
        <taxon>Macrostomum</taxon>
    </lineage>
</organism>
<feature type="compositionally biased region" description="Basic residues" evidence="1">
    <location>
        <begin position="303"/>
        <end position="312"/>
    </location>
</feature>
<evidence type="ECO:0000256" key="1">
    <source>
        <dbReference type="SAM" id="MobiDB-lite"/>
    </source>
</evidence>
<dbReference type="AlphaFoldDB" id="A0A1I8JGG2"/>
<dbReference type="Proteomes" id="UP000095280">
    <property type="component" value="Unplaced"/>
</dbReference>
<feature type="compositionally biased region" description="Pro residues" evidence="1">
    <location>
        <begin position="218"/>
        <end position="232"/>
    </location>
</feature>
<feature type="region of interest" description="Disordered" evidence="1">
    <location>
        <begin position="1"/>
        <end position="69"/>
    </location>
</feature>
<accession>A0A1I8JGG2</accession>
<dbReference type="WBParaSite" id="maker-uti_cns_0047522-snap-gene-0.4-mRNA-1">
    <property type="protein sequence ID" value="maker-uti_cns_0047522-snap-gene-0.4-mRNA-1"/>
    <property type="gene ID" value="maker-uti_cns_0047522-snap-gene-0.4"/>
</dbReference>
<feature type="region of interest" description="Disordered" evidence="1">
    <location>
        <begin position="167"/>
        <end position="189"/>
    </location>
</feature>
<feature type="compositionally biased region" description="Basic residues" evidence="1">
    <location>
        <begin position="277"/>
        <end position="295"/>
    </location>
</feature>
<proteinExistence type="predicted"/>
<reference evidence="3" key="1">
    <citation type="submission" date="2016-11" db="UniProtKB">
        <authorList>
            <consortium name="WormBaseParasite"/>
        </authorList>
    </citation>
    <scope>IDENTIFICATION</scope>
</reference>
<keyword evidence="2" id="KW-1185">Reference proteome</keyword>
<evidence type="ECO:0000313" key="3">
    <source>
        <dbReference type="WBParaSite" id="maker-uti_cns_0047522-snap-gene-0.4-mRNA-1"/>
    </source>
</evidence>
<name>A0A1I8JGG2_9PLAT</name>
<feature type="region of interest" description="Disordered" evidence="1">
    <location>
        <begin position="214"/>
        <end position="312"/>
    </location>
</feature>
<sequence>NSGTYGSPPHLSPTSPSRGSPLFQQQQQQQQTLLREQRSPQLSAEDGSMFSSEVSENGPRPASASARTALTTSASASAAATVSVISSSPLTAQHQQNHSQQQQPVRTRSSIFSSLLHQLSLRETPGQQQRQPRTTWFTGRLRRRLSPLWTSFDEAAASRIDETQAQSPGLHLYDSPPPSPAPAPASTAAISSSLRRPLMATADCQLWQLQLQRRRKLPPTPSPPPSPPTPPPRRGRLRPPCESAETGGVVATENCRRMRQQPITMADSKTPRQASSNKRKKKKKRQLQKRPKNKSTKLTEKKTMRKKKRSRVRALWTTKIFTGATEVRTASKAARNPLSGSGGGGAAFYSRCQAFRLQKIGASFVGRGGGGVGGSGGRGGSGGAAPKKDCVLVCPRMKLSK</sequence>
<protein>
    <submittedName>
        <fullName evidence="3">Serine/arginine repetitive matrix protein 2</fullName>
    </submittedName>
</protein>
<evidence type="ECO:0000313" key="2">
    <source>
        <dbReference type="Proteomes" id="UP000095280"/>
    </source>
</evidence>